<evidence type="ECO:0000256" key="7">
    <source>
        <dbReference type="SAM" id="MobiDB-lite"/>
    </source>
</evidence>
<keyword evidence="3" id="KW-0297">G-protein coupled receptor</keyword>
<dbReference type="PANTHER" id="PTHR24246">
    <property type="entry name" value="OLFACTORY RECEPTOR AND ADENOSINE RECEPTOR"/>
    <property type="match status" value="1"/>
</dbReference>
<dbReference type="PANTHER" id="PTHR24246:SF27">
    <property type="entry name" value="ADENOSINE RECEPTOR, ISOFORM A"/>
    <property type="match status" value="1"/>
</dbReference>
<proteinExistence type="predicted"/>
<evidence type="ECO:0000256" key="8">
    <source>
        <dbReference type="SAM" id="Phobius"/>
    </source>
</evidence>
<dbReference type="EMBL" id="JBGFUD010000002">
    <property type="protein sequence ID" value="MFH4973302.1"/>
    <property type="molecule type" value="Genomic_DNA"/>
</dbReference>
<dbReference type="SUPFAM" id="SSF81321">
    <property type="entry name" value="Family A G protein-coupled receptor-like"/>
    <property type="match status" value="1"/>
</dbReference>
<organism evidence="9 10">
    <name type="scientific">Gnathostoma spinigerum</name>
    <dbReference type="NCBI Taxonomy" id="75299"/>
    <lineage>
        <taxon>Eukaryota</taxon>
        <taxon>Metazoa</taxon>
        <taxon>Ecdysozoa</taxon>
        <taxon>Nematoda</taxon>
        <taxon>Chromadorea</taxon>
        <taxon>Rhabditida</taxon>
        <taxon>Spirurina</taxon>
        <taxon>Gnathostomatomorpha</taxon>
        <taxon>Gnathostomatoidea</taxon>
        <taxon>Gnathostomatidae</taxon>
        <taxon>Gnathostoma</taxon>
    </lineage>
</organism>
<gene>
    <name evidence="9" type="ORF">AB6A40_000011</name>
</gene>
<sequence>MLCSGTDSVHWKLQPYIRCDRRHSVSTADECVCHDRYCLAVKVFRHCCYGALYTHECKPKTEQATHSDSGGYSFKRRSHRIPHSINPPFLDSVDNNMKDHSSNDHWNDQQPSKEVQQKDFLGSALGGPIILEPADGDWDSVAAKASIDSKAMLPTRLSFHETYPTKKIESILWQCNNQTSASINELCRAEINNTNARLLNSLNSTQIYAVPNVTDSFTLTKAGRSFWSLPVFPDIAATLSENQHFASTAVRNEPTYLLFPANELTTSTYFRSDFDSSWSSQDLSSFWYYLAVLTMATLTFATNSSIVLLFTRISGLRQHQRNIIFSCMSVGQALFGLGRGFEAFYGGVLLFSTPGDAWPRVCNSLKVLSTSGLHLTQAMLLLLISDRLLVAFDQKHYRLNRYRKIAIIFVVVALTHVVTVTIINYMINDVSNRWTGELQRCDILSRSINHLHYWTIFGGILAVIDISTYCVSVLHFIRTKNRSKSAMFHHRLEGGFLITVGTILITVLLLSYLPEAFYFYSDANTRDAIEKYNFAIIFSQLLCGCLCAVFYVWKNRHIRNYFDSSINRISMSTVLRAGKIDNEFFLRRQSKREIVRKNCRQRWKAKLLCLQPSRLPFCSRRTEGKVNSCDLLFSRRSPPKCDSV</sequence>
<comment type="subcellular location">
    <subcellularLocation>
        <location evidence="1">Cell membrane</location>
        <topology evidence="1">Multi-pass membrane protein</topology>
    </subcellularLocation>
</comment>
<accession>A0ABD6E399</accession>
<evidence type="ECO:0000313" key="9">
    <source>
        <dbReference type="EMBL" id="MFH4973302.1"/>
    </source>
</evidence>
<keyword evidence="2" id="KW-1003">Cell membrane</keyword>
<dbReference type="Proteomes" id="UP001608902">
    <property type="component" value="Unassembled WGS sequence"/>
</dbReference>
<evidence type="ECO:0008006" key="11">
    <source>
        <dbReference type="Google" id="ProtNLM"/>
    </source>
</evidence>
<name>A0ABD6E399_9BILA</name>
<feature type="transmembrane region" description="Helical" evidence="8">
    <location>
        <begin position="405"/>
        <end position="427"/>
    </location>
</feature>
<evidence type="ECO:0000313" key="10">
    <source>
        <dbReference type="Proteomes" id="UP001608902"/>
    </source>
</evidence>
<feature type="compositionally biased region" description="Basic and acidic residues" evidence="7">
    <location>
        <begin position="96"/>
        <end position="107"/>
    </location>
</feature>
<dbReference type="GO" id="GO:0005886">
    <property type="term" value="C:plasma membrane"/>
    <property type="evidence" value="ECO:0007669"/>
    <property type="project" value="UniProtKB-SubCell"/>
</dbReference>
<keyword evidence="8" id="KW-0472">Membrane</keyword>
<comment type="caution">
    <text evidence="9">The sequence shown here is derived from an EMBL/GenBank/DDBJ whole genome shotgun (WGS) entry which is preliminary data.</text>
</comment>
<keyword evidence="8" id="KW-0812">Transmembrane</keyword>
<keyword evidence="10" id="KW-1185">Reference proteome</keyword>
<keyword evidence="5" id="KW-0325">Glycoprotein</keyword>
<evidence type="ECO:0000256" key="3">
    <source>
        <dbReference type="ARBA" id="ARBA00023040"/>
    </source>
</evidence>
<dbReference type="AlphaFoldDB" id="A0ABD6E399"/>
<evidence type="ECO:0000256" key="2">
    <source>
        <dbReference type="ARBA" id="ARBA00022475"/>
    </source>
</evidence>
<evidence type="ECO:0000256" key="1">
    <source>
        <dbReference type="ARBA" id="ARBA00004651"/>
    </source>
</evidence>
<feature type="transmembrane region" description="Helical" evidence="8">
    <location>
        <begin position="286"/>
        <end position="311"/>
    </location>
</feature>
<evidence type="ECO:0000256" key="4">
    <source>
        <dbReference type="ARBA" id="ARBA00023170"/>
    </source>
</evidence>
<keyword evidence="8" id="KW-1133">Transmembrane helix</keyword>
<evidence type="ECO:0000256" key="6">
    <source>
        <dbReference type="ARBA" id="ARBA00023224"/>
    </source>
</evidence>
<feature type="transmembrane region" description="Helical" evidence="8">
    <location>
        <begin position="453"/>
        <end position="474"/>
    </location>
</feature>
<reference evidence="9 10" key="1">
    <citation type="submission" date="2024-08" db="EMBL/GenBank/DDBJ databases">
        <title>Gnathostoma spinigerum genome.</title>
        <authorList>
            <person name="Gonzalez-Bertolin B."/>
            <person name="Monzon S."/>
            <person name="Zaballos A."/>
            <person name="Jimenez P."/>
            <person name="Dekumyoy P."/>
            <person name="Varona S."/>
            <person name="Cuesta I."/>
            <person name="Sumanam S."/>
            <person name="Adisakwattana P."/>
            <person name="Gasser R.B."/>
            <person name="Hernandez-Gonzalez A."/>
            <person name="Young N.D."/>
            <person name="Perteguer M.J."/>
        </authorList>
    </citation>
    <scope>NUCLEOTIDE SEQUENCE [LARGE SCALE GENOMIC DNA]</scope>
    <source>
        <strain evidence="9">AL3</strain>
        <tissue evidence="9">Liver</tissue>
    </source>
</reference>
<keyword evidence="4" id="KW-0675">Receptor</keyword>
<dbReference type="Gene3D" id="1.20.1070.10">
    <property type="entry name" value="Rhodopsin 7-helix transmembrane proteins"/>
    <property type="match status" value="1"/>
</dbReference>
<feature type="transmembrane region" description="Helical" evidence="8">
    <location>
        <begin position="323"/>
        <end position="345"/>
    </location>
</feature>
<feature type="transmembrane region" description="Helical" evidence="8">
    <location>
        <begin position="495"/>
        <end position="514"/>
    </location>
</feature>
<protein>
    <recommendedName>
        <fullName evidence="11">G-protein coupled receptors family 1 profile domain-containing protein</fullName>
    </recommendedName>
</protein>
<feature type="transmembrane region" description="Helical" evidence="8">
    <location>
        <begin position="365"/>
        <end position="384"/>
    </location>
</feature>
<feature type="region of interest" description="Disordered" evidence="7">
    <location>
        <begin position="85"/>
        <end position="113"/>
    </location>
</feature>
<evidence type="ECO:0000256" key="5">
    <source>
        <dbReference type="ARBA" id="ARBA00023180"/>
    </source>
</evidence>
<keyword evidence="6" id="KW-0807">Transducer</keyword>
<dbReference type="GO" id="GO:0004930">
    <property type="term" value="F:G protein-coupled receptor activity"/>
    <property type="evidence" value="ECO:0007669"/>
    <property type="project" value="UniProtKB-KW"/>
</dbReference>
<feature type="transmembrane region" description="Helical" evidence="8">
    <location>
        <begin position="534"/>
        <end position="553"/>
    </location>
</feature>